<dbReference type="InterPro" id="IPR014998">
    <property type="entry name" value="DUF1848"/>
</dbReference>
<accession>A0A8J6HYC8</accession>
<dbReference type="EMBL" id="JAAKDE010000002">
    <property type="protein sequence ID" value="MBA2132135.1"/>
    <property type="molecule type" value="Genomic_DNA"/>
</dbReference>
<comment type="caution">
    <text evidence="1">The sequence shown here is derived from an EMBL/GenBank/DDBJ whole genome shotgun (WGS) entry which is preliminary data.</text>
</comment>
<dbReference type="RefSeq" id="WP_181338583.1">
    <property type="nucleotide sequence ID" value="NZ_JAAKDE010000002.1"/>
</dbReference>
<evidence type="ECO:0000313" key="2">
    <source>
        <dbReference type="Proteomes" id="UP000657177"/>
    </source>
</evidence>
<reference evidence="1" key="1">
    <citation type="submission" date="2020-06" db="EMBL/GenBank/DDBJ databases">
        <title>Novel chitinolytic bacterium.</title>
        <authorList>
            <person name="Ungkulpasvich U."/>
            <person name="Kosugi A."/>
            <person name="Uke A."/>
        </authorList>
    </citation>
    <scope>NUCLEOTIDE SEQUENCE</scope>
    <source>
        <strain evidence="1">UUS1-1</strain>
    </source>
</reference>
<keyword evidence="2" id="KW-1185">Reference proteome</keyword>
<dbReference type="AlphaFoldDB" id="A0A8J6HYC8"/>
<protein>
    <submittedName>
        <fullName evidence="1">DUF1848 domain-containing protein</fullName>
    </submittedName>
</protein>
<name>A0A8J6HYC8_9FIRM</name>
<evidence type="ECO:0000313" key="1">
    <source>
        <dbReference type="EMBL" id="MBA2132135.1"/>
    </source>
</evidence>
<organism evidence="1 2">
    <name type="scientific">Capillibacterium thermochitinicola</name>
    <dbReference type="NCBI Taxonomy" id="2699427"/>
    <lineage>
        <taxon>Bacteria</taxon>
        <taxon>Bacillati</taxon>
        <taxon>Bacillota</taxon>
        <taxon>Capillibacterium</taxon>
    </lineage>
</organism>
<sequence length="342" mass="39155">MSFQGWDRVQIDTKEGLKTAVAPVIVSASRATDIPAFYSDWLMQRLKAGYVKWINPFSRQDQYVSFTKTRVIIFWTKNAQPLLRHLPALDRMGINYYFHYTVNDYAAEGLEPNLPGLAARIQTFRQLAKAIGKKKVIWRFDPLILGQDLTVARLLEKVKRVGDALHPFTEKLVISFADIARYKRVQRNLINGGFSGYREFNPPEMRALAAGLQEMNQKWGLRIATCAEEIDLSPYSITHNKCIDDQLLIELFPHDQALMKFLGHEPAPPGLFPGATGRGRRAVNLKDKGQRKACGCIVSKDIGQYHTCLHLCQYCYANYSEKMVRRNYQEKRDPNAESILRN</sequence>
<dbReference type="Pfam" id="PF08902">
    <property type="entry name" value="DUF1848"/>
    <property type="match status" value="1"/>
</dbReference>
<dbReference type="Proteomes" id="UP000657177">
    <property type="component" value="Unassembled WGS sequence"/>
</dbReference>
<proteinExistence type="predicted"/>
<gene>
    <name evidence="1" type="ORF">G5B42_01000</name>
</gene>